<name>A0A0E9XXH6_ANGAN</name>
<reference evidence="1" key="1">
    <citation type="submission" date="2014-11" db="EMBL/GenBank/DDBJ databases">
        <authorList>
            <person name="Amaro Gonzalez C."/>
        </authorList>
    </citation>
    <scope>NUCLEOTIDE SEQUENCE</scope>
</reference>
<sequence>MRVYFANGLSKTIYDHSVAKGTSLRVKPVVRLYNYSKFSPRY</sequence>
<reference evidence="1" key="2">
    <citation type="journal article" date="2015" name="Fish Shellfish Immunol.">
        <title>Early steps in the European eel (Anguilla anguilla)-Vibrio vulnificus interaction in the gills: Role of the RtxA13 toxin.</title>
        <authorList>
            <person name="Callol A."/>
            <person name="Pajuelo D."/>
            <person name="Ebbesson L."/>
            <person name="Teles M."/>
            <person name="MacKenzie S."/>
            <person name="Amaro C."/>
        </authorList>
    </citation>
    <scope>NUCLEOTIDE SEQUENCE</scope>
</reference>
<evidence type="ECO:0000313" key="1">
    <source>
        <dbReference type="EMBL" id="JAI07345.1"/>
    </source>
</evidence>
<organism evidence="1">
    <name type="scientific">Anguilla anguilla</name>
    <name type="common">European freshwater eel</name>
    <name type="synonym">Muraena anguilla</name>
    <dbReference type="NCBI Taxonomy" id="7936"/>
    <lineage>
        <taxon>Eukaryota</taxon>
        <taxon>Metazoa</taxon>
        <taxon>Chordata</taxon>
        <taxon>Craniata</taxon>
        <taxon>Vertebrata</taxon>
        <taxon>Euteleostomi</taxon>
        <taxon>Actinopterygii</taxon>
        <taxon>Neopterygii</taxon>
        <taxon>Teleostei</taxon>
        <taxon>Anguilliformes</taxon>
        <taxon>Anguillidae</taxon>
        <taxon>Anguilla</taxon>
    </lineage>
</organism>
<accession>A0A0E9XXH6</accession>
<dbReference type="EMBL" id="GBXM01001233">
    <property type="protein sequence ID" value="JAI07345.1"/>
    <property type="molecule type" value="Transcribed_RNA"/>
</dbReference>
<protein>
    <submittedName>
        <fullName evidence="1">Uncharacterized protein</fullName>
    </submittedName>
</protein>
<proteinExistence type="predicted"/>
<dbReference type="AlphaFoldDB" id="A0A0E9XXH6"/>